<dbReference type="SUPFAM" id="SSF47413">
    <property type="entry name" value="lambda repressor-like DNA-binding domains"/>
    <property type="match status" value="1"/>
</dbReference>
<dbReference type="InterPro" id="IPR010982">
    <property type="entry name" value="Lambda_DNA-bd_dom_sf"/>
</dbReference>
<keyword evidence="3" id="KW-1185">Reference proteome</keyword>
<evidence type="ECO:0000313" key="2">
    <source>
        <dbReference type="EMBL" id="UJF33928.1"/>
    </source>
</evidence>
<evidence type="ECO:0000313" key="3">
    <source>
        <dbReference type="Proteomes" id="UP001649230"/>
    </source>
</evidence>
<dbReference type="InterPro" id="IPR001387">
    <property type="entry name" value="Cro/C1-type_HTH"/>
</dbReference>
<organism evidence="2 3">
    <name type="scientific">Paenibacillus hexagrammi</name>
    <dbReference type="NCBI Taxonomy" id="2908839"/>
    <lineage>
        <taxon>Bacteria</taxon>
        <taxon>Bacillati</taxon>
        <taxon>Bacillota</taxon>
        <taxon>Bacilli</taxon>
        <taxon>Bacillales</taxon>
        <taxon>Paenibacillaceae</taxon>
        <taxon>Paenibacillus</taxon>
    </lineage>
</organism>
<accession>A0ABY3SKC7</accession>
<dbReference type="EMBL" id="CP090978">
    <property type="protein sequence ID" value="UJF33928.1"/>
    <property type="molecule type" value="Genomic_DNA"/>
</dbReference>
<dbReference type="SMART" id="SM00530">
    <property type="entry name" value="HTH_XRE"/>
    <property type="match status" value="1"/>
</dbReference>
<dbReference type="Proteomes" id="UP001649230">
    <property type="component" value="Chromosome"/>
</dbReference>
<name>A0ABY3SKC7_9BACL</name>
<dbReference type="PROSITE" id="PS50943">
    <property type="entry name" value="HTH_CROC1"/>
    <property type="match status" value="1"/>
</dbReference>
<reference evidence="2 3" key="1">
    <citation type="journal article" date="2024" name="Int. J. Syst. Evol. Microbiol.">
        <title>Paenibacillus hexagrammi sp. nov., a novel bacterium isolated from the gut content of Hexagrammos agrammus.</title>
        <authorList>
            <person name="Jung H.K."/>
            <person name="Kim D.G."/>
            <person name="Zin H."/>
            <person name="Park J."/>
            <person name="Jung H."/>
            <person name="Kim Y.O."/>
            <person name="Kong H.J."/>
            <person name="Kim J.W."/>
            <person name="Kim Y.S."/>
        </authorList>
    </citation>
    <scope>NUCLEOTIDE SEQUENCE [LARGE SCALE GENOMIC DNA]</scope>
    <source>
        <strain evidence="2 3">YPD9-1</strain>
    </source>
</reference>
<dbReference type="Gene3D" id="1.10.260.40">
    <property type="entry name" value="lambda repressor-like DNA-binding domains"/>
    <property type="match status" value="1"/>
</dbReference>
<dbReference type="CDD" id="cd00093">
    <property type="entry name" value="HTH_XRE"/>
    <property type="match status" value="1"/>
</dbReference>
<proteinExistence type="predicted"/>
<sequence length="112" mass="12845">MKTQEIVVKKVKVWLEAEGKSYQWLADELELSKGMVGHLLSGKRVLQPHYIEQIAKLMDIQLVDLLRDETLETGLLTVHLRGSISNRRSKRELDSLLFAIEDYIGLKDQVKG</sequence>
<evidence type="ECO:0000259" key="1">
    <source>
        <dbReference type="PROSITE" id="PS50943"/>
    </source>
</evidence>
<dbReference type="RefSeq" id="WP_235120319.1">
    <property type="nucleotide sequence ID" value="NZ_CP090978.1"/>
</dbReference>
<gene>
    <name evidence="2" type="ORF">L0M14_01335</name>
</gene>
<feature type="domain" description="HTH cro/C1-type" evidence="1">
    <location>
        <begin position="25"/>
        <end position="65"/>
    </location>
</feature>
<protein>
    <submittedName>
        <fullName evidence="2">Helix-turn-helix domain-containing protein</fullName>
    </submittedName>
</protein>